<keyword evidence="2" id="KW-0472">Membrane</keyword>
<dbReference type="RefSeq" id="WP_146087618.1">
    <property type="nucleotide sequence ID" value="NZ_FNVO01000025.1"/>
</dbReference>
<evidence type="ECO:0000313" key="4">
    <source>
        <dbReference type="Proteomes" id="UP000236723"/>
    </source>
</evidence>
<evidence type="ECO:0000313" key="3">
    <source>
        <dbReference type="EMBL" id="SEG90002.1"/>
    </source>
</evidence>
<sequence length="141" mass="14798">MSDPYSQGPQQPQYVSGPPQSWTPPQPPPRGKNRGTVVGLVVLAVIVGFIGVAGYLSSKSDPDTAAIGDCVARGSGSSIRVVECTDPASDYKVVGKVPDKTQVQFNISSQRICNPFPTAKSAYWKGESGGKGYVLCLAPVK</sequence>
<feature type="region of interest" description="Disordered" evidence="1">
    <location>
        <begin position="1"/>
        <end position="34"/>
    </location>
</feature>
<name>A0A1H6DXC8_9ACTN</name>
<accession>A0A1H6DXC8</accession>
<protein>
    <submittedName>
        <fullName evidence="3">Uncharacterized protein</fullName>
    </submittedName>
</protein>
<proteinExistence type="predicted"/>
<dbReference type="Proteomes" id="UP000236723">
    <property type="component" value="Unassembled WGS sequence"/>
</dbReference>
<keyword evidence="4" id="KW-1185">Reference proteome</keyword>
<gene>
    <name evidence="3" type="ORF">SAMN04489712_12510</name>
</gene>
<dbReference type="AlphaFoldDB" id="A0A1H6DXC8"/>
<dbReference type="EMBL" id="FNVO01000025">
    <property type="protein sequence ID" value="SEG90002.1"/>
    <property type="molecule type" value="Genomic_DNA"/>
</dbReference>
<reference evidence="4" key="1">
    <citation type="submission" date="2016-10" db="EMBL/GenBank/DDBJ databases">
        <authorList>
            <person name="Varghese N."/>
            <person name="Submissions S."/>
        </authorList>
    </citation>
    <scope>NUCLEOTIDE SEQUENCE [LARGE SCALE GENOMIC DNA]</scope>
    <source>
        <strain evidence="4">DSM 43163</strain>
    </source>
</reference>
<organism evidence="3 4">
    <name type="scientific">Thermomonospora echinospora</name>
    <dbReference type="NCBI Taxonomy" id="1992"/>
    <lineage>
        <taxon>Bacteria</taxon>
        <taxon>Bacillati</taxon>
        <taxon>Actinomycetota</taxon>
        <taxon>Actinomycetes</taxon>
        <taxon>Streptosporangiales</taxon>
        <taxon>Thermomonosporaceae</taxon>
        <taxon>Thermomonospora</taxon>
    </lineage>
</organism>
<feature type="transmembrane region" description="Helical" evidence="2">
    <location>
        <begin position="37"/>
        <end position="56"/>
    </location>
</feature>
<keyword evidence="2" id="KW-1133">Transmembrane helix</keyword>
<feature type="compositionally biased region" description="Polar residues" evidence="1">
    <location>
        <begin position="1"/>
        <end position="14"/>
    </location>
</feature>
<feature type="compositionally biased region" description="Pro residues" evidence="1">
    <location>
        <begin position="21"/>
        <end position="30"/>
    </location>
</feature>
<evidence type="ECO:0000256" key="1">
    <source>
        <dbReference type="SAM" id="MobiDB-lite"/>
    </source>
</evidence>
<keyword evidence="2" id="KW-0812">Transmembrane</keyword>
<evidence type="ECO:0000256" key="2">
    <source>
        <dbReference type="SAM" id="Phobius"/>
    </source>
</evidence>
<dbReference type="OrthoDB" id="3633278at2"/>